<reference evidence="1 2" key="1">
    <citation type="submission" date="2024-01" db="EMBL/GenBank/DDBJ databases">
        <title>Mariniflexile litorale sp. nov., isolated from the shallow sediments of the Sea of Japan.</title>
        <authorList>
            <person name="Romanenko L."/>
            <person name="Bystritskaya E."/>
            <person name="Isaeva M."/>
        </authorList>
    </citation>
    <scope>NUCLEOTIDE SEQUENCE [LARGE SCALE GENOMIC DNA]</scope>
    <source>
        <strain evidence="1 2">KCTC 32427</strain>
    </source>
</reference>
<proteinExistence type="predicted"/>
<dbReference type="Proteomes" id="UP001416393">
    <property type="component" value="Unassembled WGS sequence"/>
</dbReference>
<dbReference type="InterPro" id="IPR027417">
    <property type="entry name" value="P-loop_NTPase"/>
</dbReference>
<accession>A0ABV0ACG2</accession>
<gene>
    <name evidence="1" type="ORF">VP395_10895</name>
</gene>
<dbReference type="SUPFAM" id="SSF52540">
    <property type="entry name" value="P-loop containing nucleoside triphosphate hydrolases"/>
    <property type="match status" value="1"/>
</dbReference>
<sequence length="884" mass="101484">MYNDDVETIKFQNKYVNGRALDVMTDFTHNSYIIKGSTGIGGTSALLDYKGGNVLIISPNTGMITGKRKGLYKSHKQVFIYADSQKENSLNSWRNVSNYLGLTPVNLQNLIINCTPNQIVKLRNTDTELYNQLVKIPIFIDEYHAYTTTSDFRNEMGEFLELVYNEWHAPFKLSTATPNYDNLDVFTNDAKYYNLVRADQPKKQLQISYNAKDVHEFIQTENAKGRTVVLFTNDKNYHVSNKFKNVKNLVGKNLAIKIAPYDRTNNINDAELTDCDLLVCSSAYFAGFDIKKDVSICIVSNQCTDAYKIGVNDIIQAYGRCRNTVLNALFVNVTAKYDVTTKKQTCYPTSTAEITNAITKYNNDLSYYNTVAHGATYYTQIADYEQITPQLHVNRALLLQPVFNKVINYQLYNKNVLLECLNDADFIVTDYVSSNVELEKYSNATPFKERLTNLLKLNVNVLLNSYKTAKYNLKTKDNGSFSTGLAFEYLTAYLLKSTNAELVDKLNNKRVYANEFYKSMDLFIRANVDTRYYFNQLTDVVNDRAKRLYFNDVVSKLLNDTYLTNDWQFLYMCHRINASILPENSEREINLYEYFHNVNFYKPLVSDKNQRNRTVKNLIVKELRTVNVILTDDETDWLNEISKTVFKELDATGDYINHNTRKAIKQKMINVLVFLLTNGKIGKRTENKNREYNPLTQTPKALREIIPIKMIGIDLTSANPQIVDNMLNTKVGLQVYPNLMLNRGITRNKAKKLFNSQLNNHYATVSNAKKVYLDAGFCNANATKLARMTASVEKGSFYEVMTANEKILMENYQNILPFKTFRFHDAIIMPLELVDKHNIILPTVVKDYVYHVELFNDSTEYQGLTTDAPHNGIGFVTNYIDLAS</sequence>
<organism evidence="1 2">
    <name type="scientific">Mariniflexile soesokkakense</name>
    <dbReference type="NCBI Taxonomy" id="1343160"/>
    <lineage>
        <taxon>Bacteria</taxon>
        <taxon>Pseudomonadati</taxon>
        <taxon>Bacteroidota</taxon>
        <taxon>Flavobacteriia</taxon>
        <taxon>Flavobacteriales</taxon>
        <taxon>Flavobacteriaceae</taxon>
        <taxon>Mariniflexile</taxon>
    </lineage>
</organism>
<dbReference type="RefSeq" id="WP_346242039.1">
    <property type="nucleotide sequence ID" value="NZ_JAZHYP010000004.1"/>
</dbReference>
<evidence type="ECO:0000313" key="2">
    <source>
        <dbReference type="Proteomes" id="UP001416393"/>
    </source>
</evidence>
<keyword evidence="2" id="KW-1185">Reference proteome</keyword>
<evidence type="ECO:0000313" key="1">
    <source>
        <dbReference type="EMBL" id="MEN3324236.1"/>
    </source>
</evidence>
<comment type="caution">
    <text evidence="1">The sequence shown here is derived from an EMBL/GenBank/DDBJ whole genome shotgun (WGS) entry which is preliminary data.</text>
</comment>
<protein>
    <submittedName>
        <fullName evidence="1">Uncharacterized protein</fullName>
    </submittedName>
</protein>
<dbReference type="EMBL" id="JAZHYP010000004">
    <property type="protein sequence ID" value="MEN3324236.1"/>
    <property type="molecule type" value="Genomic_DNA"/>
</dbReference>
<name>A0ABV0ACG2_9FLAO</name>